<evidence type="ECO:0000313" key="1">
    <source>
        <dbReference type="EMBL" id="KGL42719.1"/>
    </source>
</evidence>
<dbReference type="OrthoDB" id="2219989at2"/>
<sequence>MIEKVEDICSSEQALLLLALSEHISVQLSDFEDFSIARQALNACWDRLVDKTIDPDSLYWFLENLDDTGILTVMQSEDDARKLKVWICIANAMVLILKEAYASQADEYLPATIEAADIRIVEEFFNNFQNVCEHSRIIINKVLTYLMEIDAVERINRAEILELVGICDSKSSDKHEKKCYPSM</sequence>
<dbReference type="EMBL" id="JNFA01000011">
    <property type="protein sequence ID" value="KGL42719.1"/>
    <property type="molecule type" value="Genomic_DNA"/>
</dbReference>
<dbReference type="Proteomes" id="UP000029844">
    <property type="component" value="Unassembled WGS sequence"/>
</dbReference>
<name>A0A099WAC1_9LIST</name>
<keyword evidence="2" id="KW-1185">Reference proteome</keyword>
<reference evidence="1 2" key="1">
    <citation type="submission" date="2014-05" db="EMBL/GenBank/DDBJ databases">
        <title>Novel Listeriaceae from food processing environments.</title>
        <authorList>
            <person name="den Bakker H.C."/>
        </authorList>
    </citation>
    <scope>NUCLEOTIDE SEQUENCE [LARGE SCALE GENOMIC DNA]</scope>
    <source>
        <strain evidence="1 2">FSL A5-0281</strain>
    </source>
</reference>
<dbReference type="GeneID" id="58716664"/>
<gene>
    <name evidence="1" type="ORF">EP57_04475</name>
</gene>
<dbReference type="InterPro" id="IPR025674">
    <property type="entry name" value="Imm6"/>
</dbReference>
<protein>
    <submittedName>
        <fullName evidence="1">Uncharacterized protein</fullName>
    </submittedName>
</protein>
<dbReference type="eggNOG" id="ENOG5033EHD">
    <property type="taxonomic scope" value="Bacteria"/>
</dbReference>
<organism evidence="1 2">
    <name type="scientific">Listeria booriae</name>
    <dbReference type="NCBI Taxonomy" id="1552123"/>
    <lineage>
        <taxon>Bacteria</taxon>
        <taxon>Bacillati</taxon>
        <taxon>Bacillota</taxon>
        <taxon>Bacilli</taxon>
        <taxon>Bacillales</taxon>
        <taxon>Listeriaceae</taxon>
        <taxon>Listeria</taxon>
    </lineage>
</organism>
<dbReference type="Pfam" id="PF14434">
    <property type="entry name" value="Imm6"/>
    <property type="match status" value="1"/>
</dbReference>
<evidence type="ECO:0000313" key="2">
    <source>
        <dbReference type="Proteomes" id="UP000029844"/>
    </source>
</evidence>
<accession>A0A099WAC1</accession>
<dbReference type="STRING" id="1552123.EP57_04475"/>
<proteinExistence type="predicted"/>
<dbReference type="AlphaFoldDB" id="A0A099WAC1"/>
<dbReference type="RefSeq" id="WP_036084547.1">
    <property type="nucleotide sequence ID" value="NZ_CBCSHQ010000001.1"/>
</dbReference>
<comment type="caution">
    <text evidence="1">The sequence shown here is derived from an EMBL/GenBank/DDBJ whole genome shotgun (WGS) entry which is preliminary data.</text>
</comment>